<dbReference type="Gene3D" id="3.30.70.270">
    <property type="match status" value="1"/>
</dbReference>
<organism evidence="3 4">
    <name type="scientific">Acholeplasma brassicae</name>
    <dbReference type="NCBI Taxonomy" id="61635"/>
    <lineage>
        <taxon>Bacteria</taxon>
        <taxon>Bacillati</taxon>
        <taxon>Mycoplasmatota</taxon>
        <taxon>Mollicutes</taxon>
        <taxon>Acholeplasmatales</taxon>
        <taxon>Acholeplasmataceae</taxon>
        <taxon>Acholeplasma</taxon>
    </lineage>
</organism>
<evidence type="ECO:0000256" key="1">
    <source>
        <dbReference type="SAM" id="Phobius"/>
    </source>
</evidence>
<gene>
    <name evidence="3" type="ORF">BN85316200</name>
</gene>
<dbReference type="InterPro" id="IPR035965">
    <property type="entry name" value="PAS-like_dom_sf"/>
</dbReference>
<evidence type="ECO:0000259" key="2">
    <source>
        <dbReference type="PROSITE" id="PS50887"/>
    </source>
</evidence>
<reference evidence="3 4" key="1">
    <citation type="journal article" date="2013" name="J. Mol. Microbiol. Biotechnol.">
        <title>Analysis of the Complete Genomes of Acholeplasma brassicae , A. palmae and A. laidlawii and Their Comparison to the Obligate Parasites from ' Candidatus Phytoplasma'.</title>
        <authorList>
            <person name="Kube M."/>
            <person name="Siewert C."/>
            <person name="Migdoll A.M."/>
            <person name="Duduk B."/>
            <person name="Holz S."/>
            <person name="Rabus R."/>
            <person name="Seemuller E."/>
            <person name="Mitrovic J."/>
            <person name="Muller I."/>
            <person name="Buttner C."/>
            <person name="Reinhardt R."/>
        </authorList>
    </citation>
    <scope>NUCLEOTIDE SEQUENCE [LARGE SCALE GENOMIC DNA]</scope>
    <source>
        <strain evidence="4">0502</strain>
    </source>
</reference>
<proteinExistence type="predicted"/>
<protein>
    <submittedName>
        <fullName evidence="3">Diguanylate cyclase/phosphodiesterase with PAS sensor</fullName>
    </submittedName>
</protein>
<dbReference type="InterPro" id="IPR013655">
    <property type="entry name" value="PAS_fold_3"/>
</dbReference>
<keyword evidence="4" id="KW-1185">Reference proteome</keyword>
<dbReference type="CDD" id="cd00130">
    <property type="entry name" value="PAS"/>
    <property type="match status" value="1"/>
</dbReference>
<dbReference type="Pfam" id="PF13426">
    <property type="entry name" value="PAS_9"/>
    <property type="match status" value="1"/>
</dbReference>
<dbReference type="OrthoDB" id="383742at2"/>
<dbReference type="PROSITE" id="PS50887">
    <property type="entry name" value="GGDEF"/>
    <property type="match status" value="1"/>
</dbReference>
<name>U4KQC5_9MOLU</name>
<evidence type="ECO:0000313" key="3">
    <source>
        <dbReference type="EMBL" id="CCV66641.1"/>
    </source>
</evidence>
<feature type="transmembrane region" description="Helical" evidence="1">
    <location>
        <begin position="63"/>
        <end position="84"/>
    </location>
</feature>
<keyword evidence="1" id="KW-1133">Transmembrane helix</keyword>
<dbReference type="SUPFAM" id="SSF55073">
    <property type="entry name" value="Nucleotide cyclase"/>
    <property type="match status" value="1"/>
</dbReference>
<dbReference type="HOGENOM" id="CLU_518413_0_0_14"/>
<evidence type="ECO:0000313" key="4">
    <source>
        <dbReference type="Proteomes" id="UP000032737"/>
    </source>
</evidence>
<dbReference type="InterPro" id="IPR029787">
    <property type="entry name" value="Nucleotide_cyclase"/>
</dbReference>
<dbReference type="STRING" id="61635.BN85316200"/>
<accession>U4KQC5</accession>
<dbReference type="SMART" id="SM00091">
    <property type="entry name" value="PAS"/>
    <property type="match status" value="2"/>
</dbReference>
<dbReference type="KEGG" id="abra:BN85316200"/>
<dbReference type="Gene3D" id="3.30.450.20">
    <property type="entry name" value="PAS domain"/>
    <property type="match status" value="2"/>
</dbReference>
<dbReference type="InterPro" id="IPR000160">
    <property type="entry name" value="GGDEF_dom"/>
</dbReference>
<dbReference type="AlphaFoldDB" id="U4KQC5"/>
<keyword evidence="1" id="KW-0472">Membrane</keyword>
<feature type="transmembrane region" description="Helical" evidence="1">
    <location>
        <begin position="6"/>
        <end position="25"/>
    </location>
</feature>
<sequence length="524" mass="60824">MGIELIYPMIVSLLGLLFLLLVAIMDEKNYKVFFIILSLNVILFVGLGIFYEQINQIVSLNDIYPIVAYINLGIFLIISMISFYKGIFSKNHYQLFIKSIKKTKWNAYYVVDKKSRIKEMSDGLCMELGFTKDQVIGKPLFDVFNRSIRITSFNGVDTNNRALETYYDEYEKNVRSDQKDENEILFQNYNGKTVMLHTVEQPVFIFGKYKGRISIGEIRSDFDLLSVEKTLKEKQDELESLRLKYIATLELVEDGLFYIDLDQRYLWGSQRFVQMTGLQDQTIDITDYHKYIHEDDLNAYLAVLSSLTQRKQTYKMTYRFLYQNRYIWIKETGKRIFEDKTSNIILGSLSVLTQSSYQKTGVEEMDQLLGESELYVHLDGLIEKKKHFQLALFELSNIPQINKEAGRVVGNMLMGEYLKKMRQTFMSESSSIFRISGLVFAVTLIDPRKMEILRQGVNSNNTFLNLTMNYGSIKTELEVMLGVSASYKDAKTSKEMVGCALEALNVAKNPNYNKNSCYYMDIHD</sequence>
<feature type="domain" description="GGDEF" evidence="2">
    <location>
        <begin position="386"/>
        <end position="522"/>
    </location>
</feature>
<dbReference type="SUPFAM" id="SSF55785">
    <property type="entry name" value="PYP-like sensor domain (PAS domain)"/>
    <property type="match status" value="2"/>
</dbReference>
<dbReference type="NCBIfam" id="TIGR00229">
    <property type="entry name" value="sensory_box"/>
    <property type="match status" value="1"/>
</dbReference>
<keyword evidence="1" id="KW-0812">Transmembrane</keyword>
<dbReference type="Pfam" id="PF00990">
    <property type="entry name" value="GGDEF"/>
    <property type="match status" value="1"/>
</dbReference>
<dbReference type="Proteomes" id="UP000032737">
    <property type="component" value="Chromosome"/>
</dbReference>
<dbReference type="EMBL" id="FO681348">
    <property type="protein sequence ID" value="CCV66641.1"/>
    <property type="molecule type" value="Genomic_DNA"/>
</dbReference>
<dbReference type="InterPro" id="IPR000014">
    <property type="entry name" value="PAS"/>
</dbReference>
<dbReference type="RefSeq" id="WP_030005493.1">
    <property type="nucleotide sequence ID" value="NC_022549.1"/>
</dbReference>
<dbReference type="Pfam" id="PF08447">
    <property type="entry name" value="PAS_3"/>
    <property type="match status" value="1"/>
</dbReference>
<dbReference type="InterPro" id="IPR043128">
    <property type="entry name" value="Rev_trsase/Diguanyl_cyclase"/>
</dbReference>
<feature type="transmembrane region" description="Helical" evidence="1">
    <location>
        <begin position="32"/>
        <end position="51"/>
    </location>
</feature>